<gene>
    <name evidence="2" type="primary">tccC1_1</name>
    <name evidence="2" type="ORF">NCTC10754_00957</name>
</gene>
<accession>A0A449IGB8</accession>
<dbReference type="Proteomes" id="UP000330809">
    <property type="component" value="Unassembled WGS sequence"/>
</dbReference>
<reference evidence="2 3" key="1">
    <citation type="submission" date="2019-02" db="EMBL/GenBank/DDBJ databases">
        <authorList>
            <consortium name="Pathogen Informatics"/>
        </authorList>
    </citation>
    <scope>NUCLEOTIDE SEQUENCE [LARGE SCALE GENOMIC DNA]</scope>
    <source>
        <strain evidence="2 3">3012STDY7103891</strain>
    </source>
</reference>
<dbReference type="InterPro" id="IPR022385">
    <property type="entry name" value="Rhs_assc_core"/>
</dbReference>
<feature type="region of interest" description="Disordered" evidence="1">
    <location>
        <begin position="857"/>
        <end position="880"/>
    </location>
</feature>
<dbReference type="AlphaFoldDB" id="A0A449IGB8"/>
<sequence length="969" mass="106737">MTHVHHHTPSLTAVDPRGLSVRRVQYHRLSAQQSPRARIHETVFGATGFVLGQWDPRLGALRRHGATVAANQRQISSLSGLALRTDSVDSGWHITLFGVAQQMRKTWNGRGHQQCFDYDAQSRLVAVHEQRSDEPHARCLERFTYGPADSAHRARNRCGRLIRYDDPAGSVINEHYDLTGEANSQSRRFCQAPEALDWPEPQAWRDRQLEARHYLTAWHRNALGELLGLSDARGNRQRLEYNVAGEQVRVGLLTAGGKSKLLVDELVYNAAGQVTSERAGNGVVTRATYADDDGSLRRLQASRGGAQGGILQDLTYTYDRVGNVTHVVDGAQPTTWASNAMIQASSTFTYDTLYQLVKASGRENARHPGGASTPAAVLFDTTDTQQWRNYTRHYQYDAGANLVQMQHVPSAGQGYTRRMSVSQTSNRSQMIEPGSLLASGEAFDACGNQRVLVRGQALEWNVRNQLCRVTSVQRTNGENDEEAYVYDGQGQRVFKRRTTRAANLTHVDEVRYLPGLELRLNRATGERSSALTLQAGRTGVRLLAWEQGLPDGVENEHVRFSLCDHLGSGVLELDERAALLSQEGFYPFGATAWWAAKSALEATFKTLRYSGKERDASGLYYYGLRYYAAWLQRWVSADPAGTIDGLNVYAMVGNNPINRIDPDGREEDLPQRYRVVAGLSLIVIFTALGYALGWLFNAAQAVAGLGAVAGSALFALNRYLDLAEAQQPAPGLTDAQEYELAQSVTEKALEFARDMALSPEETVKLVNFFYSQHSQVLQSTGVALAVYPTVRGDLYGYVVGVEYRERLRAVVASGRPPTRELRHLGVRSLLLRAHREPQAAGPSSATGTPEATAMTRLPGKSAAAKKQPLQSARPVAAALPPPRSPAALTIDDSAVTPLPAGSAGISIALTLSHLREGRLRSINWHPHSDRLMSADLIGYNNSRRRGAWRLMFERTGSAAYRVVGIRNPH</sequence>
<feature type="region of interest" description="Disordered" evidence="1">
    <location>
        <begin position="833"/>
        <end position="852"/>
    </location>
</feature>
<proteinExistence type="predicted"/>
<evidence type="ECO:0000313" key="2">
    <source>
        <dbReference type="EMBL" id="VFB18409.1"/>
    </source>
</evidence>
<dbReference type="NCBIfam" id="TIGR03696">
    <property type="entry name" value="Rhs_assc_core"/>
    <property type="match status" value="1"/>
</dbReference>
<dbReference type="Gene3D" id="2.180.10.10">
    <property type="entry name" value="RHS repeat-associated core"/>
    <property type="match status" value="1"/>
</dbReference>
<evidence type="ECO:0000313" key="3">
    <source>
        <dbReference type="Proteomes" id="UP000330809"/>
    </source>
</evidence>
<dbReference type="RefSeq" id="WP_133144001.1">
    <property type="nucleotide sequence ID" value="NZ_CAACYJ010000018.1"/>
</dbReference>
<dbReference type="PANTHER" id="PTHR32305:SF15">
    <property type="entry name" value="PROTEIN RHSA-RELATED"/>
    <property type="match status" value="1"/>
</dbReference>
<dbReference type="EMBL" id="CAACYJ010000018">
    <property type="protein sequence ID" value="VFB18409.1"/>
    <property type="molecule type" value="Genomic_DNA"/>
</dbReference>
<dbReference type="InterPro" id="IPR050708">
    <property type="entry name" value="T6SS_VgrG/RHS"/>
</dbReference>
<evidence type="ECO:0000256" key="1">
    <source>
        <dbReference type="SAM" id="MobiDB-lite"/>
    </source>
</evidence>
<name>A0A449IGB8_PSEFR</name>
<organism evidence="2 3">
    <name type="scientific">Pseudomonas fragi</name>
    <dbReference type="NCBI Taxonomy" id="296"/>
    <lineage>
        <taxon>Bacteria</taxon>
        <taxon>Pseudomonadati</taxon>
        <taxon>Pseudomonadota</taxon>
        <taxon>Gammaproteobacteria</taxon>
        <taxon>Pseudomonadales</taxon>
        <taxon>Pseudomonadaceae</taxon>
        <taxon>Pseudomonas</taxon>
    </lineage>
</organism>
<protein>
    <submittedName>
        <fullName evidence="2">Insecticidal toxin complex protein TccC1</fullName>
    </submittedName>
</protein>
<dbReference type="PANTHER" id="PTHR32305">
    <property type="match status" value="1"/>
</dbReference>